<dbReference type="EMBL" id="MU006566">
    <property type="protein sequence ID" value="KAF2749276.1"/>
    <property type="molecule type" value="Genomic_DNA"/>
</dbReference>
<accession>A0A6A6VHI8</accession>
<dbReference type="AlphaFoldDB" id="A0A6A6VHI8"/>
<evidence type="ECO:0000313" key="1">
    <source>
        <dbReference type="EMBL" id="KAF2749276.1"/>
    </source>
</evidence>
<keyword evidence="2" id="KW-1185">Reference proteome</keyword>
<sequence length="116" mass="13071">MIPLGTTKYDHALTAISRRHLDLCREVPTPAGHHPRAHRLDHGASFDGIESAGLLACHEGWSNEIRRRMRDMATVGIWSLLELGAENCAITRLIRRKDAFNWGWILLLNGDQVPPQ</sequence>
<proteinExistence type="predicted"/>
<protein>
    <submittedName>
        <fullName evidence="1">Uncharacterized protein</fullName>
    </submittedName>
</protein>
<organism evidence="1 2">
    <name type="scientific">Sporormia fimetaria CBS 119925</name>
    <dbReference type="NCBI Taxonomy" id="1340428"/>
    <lineage>
        <taxon>Eukaryota</taxon>
        <taxon>Fungi</taxon>
        <taxon>Dikarya</taxon>
        <taxon>Ascomycota</taxon>
        <taxon>Pezizomycotina</taxon>
        <taxon>Dothideomycetes</taxon>
        <taxon>Pleosporomycetidae</taxon>
        <taxon>Pleosporales</taxon>
        <taxon>Sporormiaceae</taxon>
        <taxon>Sporormia</taxon>
    </lineage>
</organism>
<evidence type="ECO:0000313" key="2">
    <source>
        <dbReference type="Proteomes" id="UP000799440"/>
    </source>
</evidence>
<name>A0A6A6VHI8_9PLEO</name>
<reference evidence="1" key="1">
    <citation type="journal article" date="2020" name="Stud. Mycol.">
        <title>101 Dothideomycetes genomes: a test case for predicting lifestyles and emergence of pathogens.</title>
        <authorList>
            <person name="Haridas S."/>
            <person name="Albert R."/>
            <person name="Binder M."/>
            <person name="Bloem J."/>
            <person name="Labutti K."/>
            <person name="Salamov A."/>
            <person name="Andreopoulos B."/>
            <person name="Baker S."/>
            <person name="Barry K."/>
            <person name="Bills G."/>
            <person name="Bluhm B."/>
            <person name="Cannon C."/>
            <person name="Castanera R."/>
            <person name="Culley D."/>
            <person name="Daum C."/>
            <person name="Ezra D."/>
            <person name="Gonzalez J."/>
            <person name="Henrissat B."/>
            <person name="Kuo A."/>
            <person name="Liang C."/>
            <person name="Lipzen A."/>
            <person name="Lutzoni F."/>
            <person name="Magnuson J."/>
            <person name="Mondo S."/>
            <person name="Nolan M."/>
            <person name="Ohm R."/>
            <person name="Pangilinan J."/>
            <person name="Park H.-J."/>
            <person name="Ramirez L."/>
            <person name="Alfaro M."/>
            <person name="Sun H."/>
            <person name="Tritt A."/>
            <person name="Yoshinaga Y."/>
            <person name="Zwiers L.-H."/>
            <person name="Turgeon B."/>
            <person name="Goodwin S."/>
            <person name="Spatafora J."/>
            <person name="Crous P."/>
            <person name="Grigoriev I."/>
        </authorList>
    </citation>
    <scope>NUCLEOTIDE SEQUENCE</scope>
    <source>
        <strain evidence="1">CBS 119925</strain>
    </source>
</reference>
<dbReference type="Proteomes" id="UP000799440">
    <property type="component" value="Unassembled WGS sequence"/>
</dbReference>
<gene>
    <name evidence="1" type="ORF">M011DRAFT_303081</name>
</gene>